<feature type="compositionally biased region" description="Basic residues" evidence="1">
    <location>
        <begin position="277"/>
        <end position="288"/>
    </location>
</feature>
<proteinExistence type="predicted"/>
<evidence type="ECO:0000256" key="1">
    <source>
        <dbReference type="SAM" id="MobiDB-lite"/>
    </source>
</evidence>
<dbReference type="EMBL" id="QKWP01000074">
    <property type="protein sequence ID" value="RIB28166.1"/>
    <property type="molecule type" value="Genomic_DNA"/>
</dbReference>
<sequence>MKNKKKQNKQNETSEREIPSLTSLSTSSSLLSASLKKKTIEYLDSESYERIKKEVFIWCDSALKDIYFDKKYNVSQQKLLKMLYGRWCAHYREFNIRKQGDEQVENNRRRKAKNSIVKDKKQRKVKAVDYLLAMKDPHIMKYPQSDLVAILKDSGYHSEEWEETDSKDDNYKKKPSIYIYNKWWRSKAVSKSSTIVIVGLTNSYMQTCFPPFGAPTWCLTNEALKKLNFPIENILIYDSEESNEGNNNNEDDNNNDSEDNSNTSKNTKGKEKESKKQSIRKKKKRRNQRNIEKNTKNIISDSSWVLFLIG</sequence>
<name>A0A397W9I4_9GLOM</name>
<accession>A0A397W9I4</accession>
<evidence type="ECO:0000313" key="2">
    <source>
        <dbReference type="EMBL" id="RIB28166.1"/>
    </source>
</evidence>
<organism evidence="2 3">
    <name type="scientific">Gigaspora rosea</name>
    <dbReference type="NCBI Taxonomy" id="44941"/>
    <lineage>
        <taxon>Eukaryota</taxon>
        <taxon>Fungi</taxon>
        <taxon>Fungi incertae sedis</taxon>
        <taxon>Mucoromycota</taxon>
        <taxon>Glomeromycotina</taxon>
        <taxon>Glomeromycetes</taxon>
        <taxon>Diversisporales</taxon>
        <taxon>Gigasporaceae</taxon>
        <taxon>Gigaspora</taxon>
    </lineage>
</organism>
<protein>
    <submittedName>
        <fullName evidence="2">Uncharacterized protein</fullName>
    </submittedName>
</protein>
<gene>
    <name evidence="2" type="ORF">C2G38_2158582</name>
</gene>
<reference evidence="2 3" key="1">
    <citation type="submission" date="2018-06" db="EMBL/GenBank/DDBJ databases">
        <title>Comparative genomics reveals the genomic features of Rhizophagus irregularis, R. cerebriforme, R. diaphanum and Gigaspora rosea, and their symbiotic lifestyle signature.</title>
        <authorList>
            <person name="Morin E."/>
            <person name="San Clemente H."/>
            <person name="Chen E.C.H."/>
            <person name="De La Providencia I."/>
            <person name="Hainaut M."/>
            <person name="Kuo A."/>
            <person name="Kohler A."/>
            <person name="Murat C."/>
            <person name="Tang N."/>
            <person name="Roy S."/>
            <person name="Loubradou J."/>
            <person name="Henrissat B."/>
            <person name="Grigoriev I.V."/>
            <person name="Corradi N."/>
            <person name="Roux C."/>
            <person name="Martin F.M."/>
        </authorList>
    </citation>
    <scope>NUCLEOTIDE SEQUENCE [LARGE SCALE GENOMIC DNA]</scope>
    <source>
        <strain evidence="2 3">DAOM 194757</strain>
    </source>
</reference>
<evidence type="ECO:0000313" key="3">
    <source>
        <dbReference type="Proteomes" id="UP000266673"/>
    </source>
</evidence>
<keyword evidence="3" id="KW-1185">Reference proteome</keyword>
<comment type="caution">
    <text evidence="2">The sequence shown here is derived from an EMBL/GenBank/DDBJ whole genome shotgun (WGS) entry which is preliminary data.</text>
</comment>
<feature type="region of interest" description="Disordered" evidence="1">
    <location>
        <begin position="240"/>
        <end position="294"/>
    </location>
</feature>
<feature type="compositionally biased region" description="Acidic residues" evidence="1">
    <location>
        <begin position="240"/>
        <end position="259"/>
    </location>
</feature>
<feature type="region of interest" description="Disordered" evidence="1">
    <location>
        <begin position="1"/>
        <end position="21"/>
    </location>
</feature>
<dbReference type="OrthoDB" id="2448066at2759"/>
<dbReference type="AlphaFoldDB" id="A0A397W9I4"/>
<dbReference type="Proteomes" id="UP000266673">
    <property type="component" value="Unassembled WGS sequence"/>
</dbReference>